<proteinExistence type="predicted"/>
<reference evidence="3" key="1">
    <citation type="submission" date="2017-05" db="EMBL/GenBank/DDBJ databases">
        <title>Draft genome sequence of Geobacter pelophilus, a iron(III)-reducing bacteria.</title>
        <authorList>
            <person name="Aoyagi T."/>
            <person name="Koike H."/>
            <person name="Morita T."/>
            <person name="Sato Y."/>
            <person name="Habe H."/>
            <person name="Hori T."/>
        </authorList>
    </citation>
    <scope>NUCLEOTIDE SEQUENCE [LARGE SCALE GENOMIC DNA]</scope>
    <source>
        <strain evidence="3">Drf2</strain>
    </source>
</reference>
<evidence type="ECO:0000259" key="1">
    <source>
        <dbReference type="PROSITE" id="PS50914"/>
    </source>
</evidence>
<dbReference type="InterPro" id="IPR051686">
    <property type="entry name" value="Lipoprotein_DolP"/>
</dbReference>
<keyword evidence="3" id="KW-1185">Reference proteome</keyword>
<gene>
    <name evidence="2" type="ORF">GPEL0_01r3322</name>
</gene>
<dbReference type="PANTHER" id="PTHR34606">
    <property type="entry name" value="BON DOMAIN-CONTAINING PROTEIN"/>
    <property type="match status" value="1"/>
</dbReference>
<sequence>MRTAVSGLSYERGIIMIREDEVIGTIRAALEREPRVNLHNHPIELSYADGVVTISGEVGGIAAKKIALEIAAKPSPVSGIVDRLRVEPSEPMEDGAIRDHVCNALTSEPAFRSYSVRALVKQALEPVRSVQEDRCFEVEVNDGVVVLNGVVESISHKRLAGVLAWWVPGSRDVVNGIDLFSNAEEQDEELVDLIRIVLEKDPLVNASQISVHSRDGVVTLEGTVPTPNNKRAAESDVWYVLGVNDVVNKLVLTGL</sequence>
<evidence type="ECO:0000313" key="2">
    <source>
        <dbReference type="EMBL" id="GAW67477.1"/>
    </source>
</evidence>
<dbReference type="Proteomes" id="UP000194153">
    <property type="component" value="Unassembled WGS sequence"/>
</dbReference>
<dbReference type="InterPro" id="IPR007055">
    <property type="entry name" value="BON_dom"/>
</dbReference>
<dbReference type="EMBL" id="BDQG01000001">
    <property type="protein sequence ID" value="GAW67477.1"/>
    <property type="molecule type" value="Genomic_DNA"/>
</dbReference>
<comment type="caution">
    <text evidence="2">The sequence shown here is derived from an EMBL/GenBank/DDBJ whole genome shotgun (WGS) entry which is preliminary data.</text>
</comment>
<dbReference type="PROSITE" id="PS50914">
    <property type="entry name" value="BON"/>
    <property type="match status" value="3"/>
</dbReference>
<organism evidence="2 3">
    <name type="scientific">Geoanaerobacter pelophilus</name>
    <dbReference type="NCBI Taxonomy" id="60036"/>
    <lineage>
        <taxon>Bacteria</taxon>
        <taxon>Pseudomonadati</taxon>
        <taxon>Thermodesulfobacteriota</taxon>
        <taxon>Desulfuromonadia</taxon>
        <taxon>Geobacterales</taxon>
        <taxon>Geobacteraceae</taxon>
        <taxon>Geoanaerobacter</taxon>
    </lineage>
</organism>
<feature type="domain" description="BON" evidence="1">
    <location>
        <begin position="112"/>
        <end position="181"/>
    </location>
</feature>
<name>A0ABQ0MK54_9BACT</name>
<evidence type="ECO:0000313" key="3">
    <source>
        <dbReference type="Proteomes" id="UP000194153"/>
    </source>
</evidence>
<protein>
    <submittedName>
        <fullName evidence="2">Transporter</fullName>
    </submittedName>
</protein>
<dbReference type="PANTHER" id="PTHR34606:SF15">
    <property type="entry name" value="BON DOMAIN-CONTAINING PROTEIN"/>
    <property type="match status" value="1"/>
</dbReference>
<feature type="domain" description="BON" evidence="1">
    <location>
        <begin position="18"/>
        <end position="88"/>
    </location>
</feature>
<accession>A0ABQ0MK54</accession>
<feature type="domain" description="BON" evidence="1">
    <location>
        <begin position="186"/>
        <end position="254"/>
    </location>
</feature>
<dbReference type="Gene3D" id="3.30.1340.30">
    <property type="match status" value="3"/>
</dbReference>
<dbReference type="Pfam" id="PF04972">
    <property type="entry name" value="BON"/>
    <property type="match status" value="3"/>
</dbReference>